<reference evidence="3 4" key="1">
    <citation type="submission" date="2018-11" db="EMBL/GenBank/DDBJ databases">
        <title>Proposal to divide the Flavobacteriaceae and reorganize its genera based on Amino Acid Identity values calculated from whole genome sequences.</title>
        <authorList>
            <person name="Nicholson A.C."/>
            <person name="Gulvik C.A."/>
            <person name="Whitney A.M."/>
            <person name="Humrighouse B.W."/>
            <person name="Bell M."/>
            <person name="Holmes B."/>
            <person name="Steigerwalt A."/>
            <person name="Villarma A."/>
            <person name="Sheth M."/>
            <person name="Batra D."/>
            <person name="Pryor J."/>
            <person name="Bernardet J.-F."/>
            <person name="Hugo C."/>
            <person name="Kampfer P."/>
            <person name="Newman J."/>
            <person name="Mcquiston J.R."/>
        </authorList>
    </citation>
    <scope>NUCLEOTIDE SEQUENCE [LARGE SCALE GENOMIC DNA]</scope>
    <source>
        <strain evidence="3 4">G0211</strain>
    </source>
</reference>
<dbReference type="InterPro" id="IPR027823">
    <property type="entry name" value="DUF4468"/>
</dbReference>
<feature type="domain" description="DUF4468" evidence="2">
    <location>
        <begin position="23"/>
        <end position="113"/>
    </location>
</feature>
<dbReference type="Proteomes" id="UP000269076">
    <property type="component" value="Chromosome"/>
</dbReference>
<dbReference type="AlphaFoldDB" id="A0A3G6MYF6"/>
<name>A0A3G6MYF6_9FLAO</name>
<accession>A0A3G6MYF6</accession>
<keyword evidence="1" id="KW-0732">Signal</keyword>
<proteinExistence type="predicted"/>
<protein>
    <submittedName>
        <fullName evidence="3">DUF4468 domain-containing protein</fullName>
    </submittedName>
</protein>
<feature type="chain" id="PRO_5018065401" evidence="1">
    <location>
        <begin position="19"/>
        <end position="175"/>
    </location>
</feature>
<feature type="signal peptide" evidence="1">
    <location>
        <begin position="1"/>
        <end position="18"/>
    </location>
</feature>
<sequence>MKKFLLLFALILNTFLFSQEFQFEDVIKVDSTITKEELYNRARSWIAKTYKSEKDVMSIEDKASGELTGNGALRYDPQSLYFGVDCARGFINYKINIYVKEGRYKYSIHSFHHEGTRCPGGNIISYGMLTESEKPIKGPKRGWNEVKELAKKDALKTIESLNQAMNKEYEASKDW</sequence>
<evidence type="ECO:0000259" key="2">
    <source>
        <dbReference type="Pfam" id="PF14730"/>
    </source>
</evidence>
<evidence type="ECO:0000313" key="4">
    <source>
        <dbReference type="Proteomes" id="UP000269076"/>
    </source>
</evidence>
<gene>
    <name evidence="3" type="ORF">EG340_07140</name>
</gene>
<dbReference type="EMBL" id="CP033928">
    <property type="protein sequence ID" value="AZA60830.1"/>
    <property type="molecule type" value="Genomic_DNA"/>
</dbReference>
<organism evidence="3 4">
    <name type="scientific">Chryseobacterium indoltheticum</name>
    <dbReference type="NCBI Taxonomy" id="254"/>
    <lineage>
        <taxon>Bacteria</taxon>
        <taxon>Pseudomonadati</taxon>
        <taxon>Bacteroidota</taxon>
        <taxon>Flavobacteriia</taxon>
        <taxon>Flavobacteriales</taxon>
        <taxon>Weeksellaceae</taxon>
        <taxon>Chryseobacterium group</taxon>
        <taxon>Chryseobacterium</taxon>
    </lineage>
</organism>
<dbReference type="Pfam" id="PF14730">
    <property type="entry name" value="DUF4468"/>
    <property type="match status" value="1"/>
</dbReference>
<evidence type="ECO:0000256" key="1">
    <source>
        <dbReference type="SAM" id="SignalP"/>
    </source>
</evidence>
<dbReference type="RefSeq" id="WP_123885762.1">
    <property type="nucleotide sequence ID" value="NZ_CP033928.1"/>
</dbReference>
<dbReference type="Gene3D" id="3.30.530.80">
    <property type="match status" value="1"/>
</dbReference>
<evidence type="ECO:0000313" key="3">
    <source>
        <dbReference type="EMBL" id="AZA60830.1"/>
    </source>
</evidence>